<protein>
    <submittedName>
        <fullName evidence="2">CSON006569 protein</fullName>
    </submittedName>
</protein>
<keyword evidence="1" id="KW-0812">Transmembrane</keyword>
<sequence>MRTLILIFLELGEMRVIRNELHLYEIVNFDFDLISLSDKKYLCYWINIGASLLLLVAVIKKIKYLSIVYAITQCIWLASLVSALVFNLYLKNGVSGLHFVITAICTSCAINTFFYEFTYY</sequence>
<organism evidence="2">
    <name type="scientific">Culicoides sonorensis</name>
    <name type="common">Biting midge</name>
    <dbReference type="NCBI Taxonomy" id="179676"/>
    <lineage>
        <taxon>Eukaryota</taxon>
        <taxon>Metazoa</taxon>
        <taxon>Ecdysozoa</taxon>
        <taxon>Arthropoda</taxon>
        <taxon>Hexapoda</taxon>
        <taxon>Insecta</taxon>
        <taxon>Pterygota</taxon>
        <taxon>Neoptera</taxon>
        <taxon>Endopterygota</taxon>
        <taxon>Diptera</taxon>
        <taxon>Nematocera</taxon>
        <taxon>Chironomoidea</taxon>
        <taxon>Ceratopogonidae</taxon>
        <taxon>Ceratopogoninae</taxon>
        <taxon>Culicoides</taxon>
        <taxon>Monoculicoides</taxon>
    </lineage>
</organism>
<feature type="transmembrane region" description="Helical" evidence="1">
    <location>
        <begin position="66"/>
        <end position="90"/>
    </location>
</feature>
<reference evidence="2" key="1">
    <citation type="submission" date="2018-07" db="EMBL/GenBank/DDBJ databases">
        <authorList>
            <person name="Quirk P.G."/>
            <person name="Krulwich T.A."/>
        </authorList>
    </citation>
    <scope>NUCLEOTIDE SEQUENCE</scope>
</reference>
<gene>
    <name evidence="2" type="primary">CSON006569</name>
</gene>
<keyword evidence="1" id="KW-0472">Membrane</keyword>
<evidence type="ECO:0000313" key="2">
    <source>
        <dbReference type="EMBL" id="SSX33523.1"/>
    </source>
</evidence>
<proteinExistence type="predicted"/>
<feature type="transmembrane region" description="Helical" evidence="1">
    <location>
        <begin position="96"/>
        <end position="115"/>
    </location>
</feature>
<dbReference type="VEuPathDB" id="VectorBase:CSON006569"/>
<keyword evidence="1" id="KW-1133">Transmembrane helix</keyword>
<name>A0A336MXW0_CULSO</name>
<dbReference type="AlphaFoldDB" id="A0A336MXW0"/>
<accession>A0A336MXW0</accession>
<evidence type="ECO:0000256" key="1">
    <source>
        <dbReference type="SAM" id="Phobius"/>
    </source>
</evidence>
<feature type="transmembrane region" description="Helical" evidence="1">
    <location>
        <begin position="41"/>
        <end position="59"/>
    </location>
</feature>
<dbReference type="EMBL" id="UFQT01002465">
    <property type="protein sequence ID" value="SSX33523.1"/>
    <property type="molecule type" value="Genomic_DNA"/>
</dbReference>